<dbReference type="AlphaFoldDB" id="A0A0A9H1N1"/>
<organism evidence="1">
    <name type="scientific">Arundo donax</name>
    <name type="common">Giant reed</name>
    <name type="synonym">Donax arundinaceus</name>
    <dbReference type="NCBI Taxonomy" id="35708"/>
    <lineage>
        <taxon>Eukaryota</taxon>
        <taxon>Viridiplantae</taxon>
        <taxon>Streptophyta</taxon>
        <taxon>Embryophyta</taxon>
        <taxon>Tracheophyta</taxon>
        <taxon>Spermatophyta</taxon>
        <taxon>Magnoliopsida</taxon>
        <taxon>Liliopsida</taxon>
        <taxon>Poales</taxon>
        <taxon>Poaceae</taxon>
        <taxon>PACMAD clade</taxon>
        <taxon>Arundinoideae</taxon>
        <taxon>Arundineae</taxon>
        <taxon>Arundo</taxon>
    </lineage>
</organism>
<reference evidence="1" key="1">
    <citation type="submission" date="2014-09" db="EMBL/GenBank/DDBJ databases">
        <authorList>
            <person name="Magalhaes I.L.F."/>
            <person name="Oliveira U."/>
            <person name="Santos F.R."/>
            <person name="Vidigal T.H.D.A."/>
            <person name="Brescovit A.D."/>
            <person name="Santos A.J."/>
        </authorList>
    </citation>
    <scope>NUCLEOTIDE SEQUENCE</scope>
    <source>
        <tissue evidence="1">Shoot tissue taken approximately 20 cm above the soil surface</tissue>
    </source>
</reference>
<name>A0A0A9H1N1_ARUDO</name>
<accession>A0A0A9H1N1</accession>
<reference evidence="1" key="2">
    <citation type="journal article" date="2015" name="Data Brief">
        <title>Shoot transcriptome of the giant reed, Arundo donax.</title>
        <authorList>
            <person name="Barrero R.A."/>
            <person name="Guerrero F.D."/>
            <person name="Moolhuijzen P."/>
            <person name="Goolsby J.A."/>
            <person name="Tidwell J."/>
            <person name="Bellgard S.E."/>
            <person name="Bellgard M.I."/>
        </authorList>
    </citation>
    <scope>NUCLEOTIDE SEQUENCE</scope>
    <source>
        <tissue evidence="1">Shoot tissue taken approximately 20 cm above the soil surface</tissue>
    </source>
</reference>
<dbReference type="EMBL" id="GBRH01166796">
    <property type="protein sequence ID" value="JAE31100.1"/>
    <property type="molecule type" value="Transcribed_RNA"/>
</dbReference>
<sequence length="32" mass="3507">MQAEQAVKDNNEASSSYTFKGSKLTKASWNNA</sequence>
<proteinExistence type="predicted"/>
<protein>
    <submittedName>
        <fullName evidence="1">Uncharacterized protein</fullName>
    </submittedName>
</protein>
<evidence type="ECO:0000313" key="1">
    <source>
        <dbReference type="EMBL" id="JAE31100.1"/>
    </source>
</evidence>